<dbReference type="InterPro" id="IPR007421">
    <property type="entry name" value="Schlafen_AlbA_2_dom"/>
</dbReference>
<accession>A0A8W8N554</accession>
<evidence type="ECO:0000313" key="4">
    <source>
        <dbReference type="EnsemblMetazoa" id="G4322.1:cds"/>
    </source>
</evidence>
<organism evidence="4 5">
    <name type="scientific">Magallana gigas</name>
    <name type="common">Pacific oyster</name>
    <name type="synonym">Crassostrea gigas</name>
    <dbReference type="NCBI Taxonomy" id="29159"/>
    <lineage>
        <taxon>Eukaryota</taxon>
        <taxon>Metazoa</taxon>
        <taxon>Spiralia</taxon>
        <taxon>Lophotrochozoa</taxon>
        <taxon>Mollusca</taxon>
        <taxon>Bivalvia</taxon>
        <taxon>Autobranchia</taxon>
        <taxon>Pteriomorphia</taxon>
        <taxon>Ostreida</taxon>
        <taxon>Ostreoidea</taxon>
        <taxon>Ostreidae</taxon>
        <taxon>Magallana</taxon>
    </lineage>
</organism>
<dbReference type="Gene3D" id="3.30.950.30">
    <property type="entry name" value="Schlafen, AAA domain"/>
    <property type="match status" value="1"/>
</dbReference>
<dbReference type="InterPro" id="IPR029684">
    <property type="entry name" value="Schlafen"/>
</dbReference>
<dbReference type="OrthoDB" id="5954290at2759"/>
<dbReference type="PANTHER" id="PTHR12155">
    <property type="entry name" value="SCHLAFEN"/>
    <property type="match status" value="1"/>
</dbReference>
<dbReference type="PANTHER" id="PTHR12155:SF48">
    <property type="entry name" value="RRM DOMAIN-CONTAINING PROTEIN"/>
    <property type="match status" value="1"/>
</dbReference>
<proteinExistence type="predicted"/>
<feature type="region of interest" description="Disordered" evidence="2">
    <location>
        <begin position="104"/>
        <end position="123"/>
    </location>
</feature>
<feature type="compositionally biased region" description="Basic residues" evidence="2">
    <location>
        <begin position="107"/>
        <end position="117"/>
    </location>
</feature>
<feature type="coiled-coil region" evidence="1">
    <location>
        <begin position="302"/>
        <end position="340"/>
    </location>
</feature>
<evidence type="ECO:0000256" key="2">
    <source>
        <dbReference type="SAM" id="MobiDB-lite"/>
    </source>
</evidence>
<reference evidence="4" key="1">
    <citation type="submission" date="2022-08" db="UniProtKB">
        <authorList>
            <consortium name="EnsemblMetazoa"/>
        </authorList>
    </citation>
    <scope>IDENTIFICATION</scope>
    <source>
        <strain evidence="4">05x7-T-G4-1.051#20</strain>
    </source>
</reference>
<sequence length="349" mass="40189">MDVINPRVIYLDNLRSDIGLKNLKDNIYNLFVHYLGIDIAPNDIFIHTNHGKDSWYAYVNCHEEHQAEYVLDQLKSWDSRRRTRFNYTSICAVSQSLASGYKTETVRKKKSRKKPKHKGGEDIDYQNSYQEENFFSAPLGNGFQNSKKSKDPVHGIYLEGEQLGNETRNKEFKKGGGEYIKNVMKKHVSKYVCAFLNSGEEGTLYIGVNDDGYVEGILCPQSLEDEVRLHIDEAIKAISPSVFTNIYSVKFTPVYFQVGVPKENHKVVEIIVHGTGDIDRLYHSPHGVFLRRDGGVQKLGVAEVQEWSVQKHQKKIQILEERLKRQEDMFEARISHEEKEKKSKVCVVM</sequence>
<name>A0A8W8N554_MAGGI</name>
<dbReference type="Proteomes" id="UP000005408">
    <property type="component" value="Unassembled WGS sequence"/>
</dbReference>
<protein>
    <recommendedName>
        <fullName evidence="3">Schlafen AlbA-2 domain-containing protein</fullName>
    </recommendedName>
</protein>
<dbReference type="AlphaFoldDB" id="A0A8W8N554"/>
<evidence type="ECO:0000313" key="5">
    <source>
        <dbReference type="Proteomes" id="UP000005408"/>
    </source>
</evidence>
<dbReference type="EnsemblMetazoa" id="G4322.1">
    <property type="protein sequence ID" value="G4322.1:cds"/>
    <property type="gene ID" value="G4322"/>
</dbReference>
<evidence type="ECO:0000259" key="3">
    <source>
        <dbReference type="Pfam" id="PF04326"/>
    </source>
</evidence>
<feature type="domain" description="Schlafen AlbA-2" evidence="3">
    <location>
        <begin position="166"/>
        <end position="298"/>
    </location>
</feature>
<keyword evidence="1" id="KW-0175">Coiled coil</keyword>
<keyword evidence="5" id="KW-1185">Reference proteome</keyword>
<dbReference type="Pfam" id="PF04326">
    <property type="entry name" value="SLFN_AlbA_2"/>
    <property type="match status" value="1"/>
</dbReference>
<dbReference type="OMA" id="NCHEEHQ"/>
<evidence type="ECO:0000256" key="1">
    <source>
        <dbReference type="SAM" id="Coils"/>
    </source>
</evidence>
<dbReference type="InterPro" id="IPR038461">
    <property type="entry name" value="Schlafen_AlbA_2_dom_sf"/>
</dbReference>